<keyword evidence="1" id="KW-0472">Membrane</keyword>
<evidence type="ECO:0000259" key="2">
    <source>
        <dbReference type="Pfam" id="PF01609"/>
    </source>
</evidence>
<gene>
    <name evidence="3" type="ORF">DNK49_18110</name>
</gene>
<dbReference type="InterPro" id="IPR002559">
    <property type="entry name" value="Transposase_11"/>
</dbReference>
<keyword evidence="1" id="KW-0812">Transmembrane</keyword>
<dbReference type="EMBL" id="QKOE01000017">
    <property type="protein sequence ID" value="PZA15082.1"/>
    <property type="molecule type" value="Genomic_DNA"/>
</dbReference>
<evidence type="ECO:0000313" key="4">
    <source>
        <dbReference type="Proteomes" id="UP000248259"/>
    </source>
</evidence>
<keyword evidence="4" id="KW-1185">Reference proteome</keyword>
<sequence length="47" mass="5427">VEHVFRVIKRQFGYTKVRYKGIAKNAAQVFSLIGLTNLYLARQALMN</sequence>
<reference evidence="3 4" key="1">
    <citation type="submission" date="2018-06" db="EMBL/GenBank/DDBJ databases">
        <title>Azoarcus communis strain SWub3 genome.</title>
        <authorList>
            <person name="Zorraquino Salvo V."/>
            <person name="Toubiana D."/>
            <person name="Blumwald E."/>
        </authorList>
    </citation>
    <scope>NUCLEOTIDE SEQUENCE [LARGE SCALE GENOMIC DNA]</scope>
    <source>
        <strain evidence="3 4">SWub3</strain>
    </source>
</reference>
<name>A0A323UPZ6_9RHOO</name>
<keyword evidence="1" id="KW-1133">Transmembrane helix</keyword>
<dbReference type="AlphaFoldDB" id="A0A323UPZ6"/>
<dbReference type="GO" id="GO:0006313">
    <property type="term" value="P:DNA transposition"/>
    <property type="evidence" value="ECO:0007669"/>
    <property type="project" value="InterPro"/>
</dbReference>
<accession>A0A323UPZ6</accession>
<feature type="domain" description="Transposase IS4-like" evidence="2">
    <location>
        <begin position="1"/>
        <end position="38"/>
    </location>
</feature>
<feature type="transmembrane region" description="Helical" evidence="1">
    <location>
        <begin position="21"/>
        <end position="41"/>
    </location>
</feature>
<dbReference type="Pfam" id="PF01609">
    <property type="entry name" value="DDE_Tnp_1"/>
    <property type="match status" value="1"/>
</dbReference>
<proteinExistence type="predicted"/>
<evidence type="ECO:0000313" key="3">
    <source>
        <dbReference type="EMBL" id="PZA15082.1"/>
    </source>
</evidence>
<dbReference type="GO" id="GO:0003677">
    <property type="term" value="F:DNA binding"/>
    <property type="evidence" value="ECO:0007669"/>
    <property type="project" value="InterPro"/>
</dbReference>
<evidence type="ECO:0000256" key="1">
    <source>
        <dbReference type="SAM" id="Phobius"/>
    </source>
</evidence>
<dbReference type="Proteomes" id="UP000248259">
    <property type="component" value="Unassembled WGS sequence"/>
</dbReference>
<dbReference type="RefSeq" id="WP_165843373.1">
    <property type="nucleotide sequence ID" value="NZ_QKOE01000017.1"/>
</dbReference>
<comment type="caution">
    <text evidence="3">The sequence shown here is derived from an EMBL/GenBank/DDBJ whole genome shotgun (WGS) entry which is preliminary data.</text>
</comment>
<organism evidence="3 4">
    <name type="scientific">Parazoarcus communis SWub3 = DSM 12120</name>
    <dbReference type="NCBI Taxonomy" id="1121029"/>
    <lineage>
        <taxon>Bacteria</taxon>
        <taxon>Pseudomonadati</taxon>
        <taxon>Pseudomonadota</taxon>
        <taxon>Betaproteobacteria</taxon>
        <taxon>Rhodocyclales</taxon>
        <taxon>Zoogloeaceae</taxon>
        <taxon>Parazoarcus</taxon>
    </lineage>
</organism>
<protein>
    <submittedName>
        <fullName evidence="3">IS5/IS1182 family transposase</fullName>
    </submittedName>
</protein>
<feature type="non-terminal residue" evidence="3">
    <location>
        <position position="1"/>
    </location>
</feature>
<dbReference type="GO" id="GO:0004803">
    <property type="term" value="F:transposase activity"/>
    <property type="evidence" value="ECO:0007669"/>
    <property type="project" value="InterPro"/>
</dbReference>